<evidence type="ECO:0000313" key="7">
    <source>
        <dbReference type="EMBL" id="MBA5777650.1"/>
    </source>
</evidence>
<dbReference type="GO" id="GO:0046872">
    <property type="term" value="F:metal ion binding"/>
    <property type="evidence" value="ECO:0007669"/>
    <property type="project" value="UniProtKB-KW"/>
</dbReference>
<dbReference type="GO" id="GO:0020037">
    <property type="term" value="F:heme binding"/>
    <property type="evidence" value="ECO:0007669"/>
    <property type="project" value="InterPro"/>
</dbReference>
<dbReference type="SUPFAM" id="SSF46626">
    <property type="entry name" value="Cytochrome c"/>
    <property type="match status" value="1"/>
</dbReference>
<keyword evidence="8" id="KW-1185">Reference proteome</keyword>
<dbReference type="Pfam" id="PF00034">
    <property type="entry name" value="Cytochrom_C"/>
    <property type="match status" value="1"/>
</dbReference>
<dbReference type="Gene3D" id="1.10.760.10">
    <property type="entry name" value="Cytochrome c-like domain"/>
    <property type="match status" value="1"/>
</dbReference>
<keyword evidence="2 4" id="KW-0479">Metal-binding</keyword>
<dbReference type="InterPro" id="IPR036909">
    <property type="entry name" value="Cyt_c-like_dom_sf"/>
</dbReference>
<proteinExistence type="predicted"/>
<dbReference type="RefSeq" id="WP_182165171.1">
    <property type="nucleotide sequence ID" value="NZ_JACFXV010000053.1"/>
</dbReference>
<feature type="signal peptide" evidence="5">
    <location>
        <begin position="1"/>
        <end position="21"/>
    </location>
</feature>
<dbReference type="GO" id="GO:0009055">
    <property type="term" value="F:electron transfer activity"/>
    <property type="evidence" value="ECO:0007669"/>
    <property type="project" value="InterPro"/>
</dbReference>
<keyword evidence="5" id="KW-0732">Signal</keyword>
<dbReference type="PROSITE" id="PS51007">
    <property type="entry name" value="CYTC"/>
    <property type="match status" value="1"/>
</dbReference>
<reference evidence="7 8" key="1">
    <citation type="submission" date="2020-07" db="EMBL/GenBank/DDBJ databases">
        <title>Stappia sp., F7233, whole genome shotgun sequencing project.</title>
        <authorList>
            <person name="Jiang S."/>
            <person name="Liu Z.W."/>
            <person name="Du Z.J."/>
        </authorList>
    </citation>
    <scope>NUCLEOTIDE SEQUENCE [LARGE SCALE GENOMIC DNA]</scope>
    <source>
        <strain evidence="7 8">F7233</strain>
    </source>
</reference>
<evidence type="ECO:0000259" key="6">
    <source>
        <dbReference type="PROSITE" id="PS51007"/>
    </source>
</evidence>
<evidence type="ECO:0000256" key="5">
    <source>
        <dbReference type="SAM" id="SignalP"/>
    </source>
</evidence>
<evidence type="ECO:0000313" key="8">
    <source>
        <dbReference type="Proteomes" id="UP000541109"/>
    </source>
</evidence>
<dbReference type="EMBL" id="JACFXV010000053">
    <property type="protein sequence ID" value="MBA5777650.1"/>
    <property type="molecule type" value="Genomic_DNA"/>
</dbReference>
<gene>
    <name evidence="7" type="ORF">H2509_11000</name>
</gene>
<dbReference type="InterPro" id="IPR009056">
    <property type="entry name" value="Cyt_c-like_dom"/>
</dbReference>
<accession>A0A839AD12</accession>
<feature type="chain" id="PRO_5032537127" evidence="5">
    <location>
        <begin position="22"/>
        <end position="113"/>
    </location>
</feature>
<protein>
    <submittedName>
        <fullName evidence="7">Cytochrome c</fullName>
    </submittedName>
</protein>
<sequence length="113" mass="12082">MPLIFRLVAVPLFICASTALAANDAEIALGKRLAEENCAVCHAVTEEGASPHPAAVPFRELSGRYPIDSLEEALAEGIVTGHPFMPEFELEPEEVTAFLAYLSSIQQGDAAKQ</sequence>
<evidence type="ECO:0000256" key="4">
    <source>
        <dbReference type="PROSITE-ProRule" id="PRU00433"/>
    </source>
</evidence>
<organism evidence="7 8">
    <name type="scientific">Stappia albiluteola</name>
    <dbReference type="NCBI Taxonomy" id="2758565"/>
    <lineage>
        <taxon>Bacteria</taxon>
        <taxon>Pseudomonadati</taxon>
        <taxon>Pseudomonadota</taxon>
        <taxon>Alphaproteobacteria</taxon>
        <taxon>Hyphomicrobiales</taxon>
        <taxon>Stappiaceae</taxon>
        <taxon>Stappia</taxon>
    </lineage>
</organism>
<keyword evidence="1 4" id="KW-0349">Heme</keyword>
<evidence type="ECO:0000256" key="1">
    <source>
        <dbReference type="ARBA" id="ARBA00022617"/>
    </source>
</evidence>
<keyword evidence="3 4" id="KW-0408">Iron</keyword>
<evidence type="ECO:0000256" key="3">
    <source>
        <dbReference type="ARBA" id="ARBA00023004"/>
    </source>
</evidence>
<evidence type="ECO:0000256" key="2">
    <source>
        <dbReference type="ARBA" id="ARBA00022723"/>
    </source>
</evidence>
<name>A0A839AD12_9HYPH</name>
<dbReference type="Proteomes" id="UP000541109">
    <property type="component" value="Unassembled WGS sequence"/>
</dbReference>
<dbReference type="AlphaFoldDB" id="A0A839AD12"/>
<comment type="caution">
    <text evidence="7">The sequence shown here is derived from an EMBL/GenBank/DDBJ whole genome shotgun (WGS) entry which is preliminary data.</text>
</comment>
<feature type="domain" description="Cytochrome c" evidence="6">
    <location>
        <begin position="25"/>
        <end position="106"/>
    </location>
</feature>